<feature type="domain" description="DUF5753" evidence="1">
    <location>
        <begin position="75"/>
        <end position="251"/>
    </location>
</feature>
<name>A0A4Q7KMK2_9PSEU</name>
<dbReference type="InterPro" id="IPR043917">
    <property type="entry name" value="DUF5753"/>
</dbReference>
<organism evidence="2 3">
    <name type="scientific">Herbihabitans rhizosphaerae</name>
    <dbReference type="NCBI Taxonomy" id="1872711"/>
    <lineage>
        <taxon>Bacteria</taxon>
        <taxon>Bacillati</taxon>
        <taxon>Actinomycetota</taxon>
        <taxon>Actinomycetes</taxon>
        <taxon>Pseudonocardiales</taxon>
        <taxon>Pseudonocardiaceae</taxon>
        <taxon>Herbihabitans</taxon>
    </lineage>
</organism>
<dbReference type="Proteomes" id="UP000294257">
    <property type="component" value="Unassembled WGS sequence"/>
</dbReference>
<comment type="caution">
    <text evidence="2">The sequence shown here is derived from an EMBL/GenBank/DDBJ whole genome shotgun (WGS) entry which is preliminary data.</text>
</comment>
<proteinExistence type="predicted"/>
<evidence type="ECO:0000259" key="1">
    <source>
        <dbReference type="Pfam" id="PF19054"/>
    </source>
</evidence>
<evidence type="ECO:0000313" key="2">
    <source>
        <dbReference type="EMBL" id="RZS37544.1"/>
    </source>
</evidence>
<sequence length="258" mass="29050">MTGDALAKAVGMSPSKVSRVEHCEAGIYLDEVEKLLDFHRVSKRKRVELLDIARHAQERGWLRVNNPSLPKDWQAWLDFEAEANALSMYTPLTIPGLLQTSEYARAIIEATGTWLSDNEIDAMVASRMSRQGLLSRSTPLRLDTVIEESVLTRPLGDPEMQARQLRHLVNSAHRPNITIRVLPHAAGLHAGLNGPFVMLDYDDETSLVLVETRVSSLFLDEQEHIDDYEAVWHQLSDLAFDLGETTEFLRKAADRLAL</sequence>
<accession>A0A4Q7KMK2</accession>
<gene>
    <name evidence="2" type="ORF">EV193_105100</name>
</gene>
<reference evidence="2 3" key="1">
    <citation type="submission" date="2019-02" db="EMBL/GenBank/DDBJ databases">
        <title>Genomic Encyclopedia of Type Strains, Phase IV (KMG-IV): sequencing the most valuable type-strain genomes for metagenomic binning, comparative biology and taxonomic classification.</title>
        <authorList>
            <person name="Goeker M."/>
        </authorList>
    </citation>
    <scope>NUCLEOTIDE SEQUENCE [LARGE SCALE GENOMIC DNA]</scope>
    <source>
        <strain evidence="2 3">DSM 101727</strain>
    </source>
</reference>
<dbReference type="EMBL" id="SGWQ01000005">
    <property type="protein sequence ID" value="RZS37544.1"/>
    <property type="molecule type" value="Genomic_DNA"/>
</dbReference>
<keyword evidence="3" id="KW-1185">Reference proteome</keyword>
<dbReference type="CDD" id="cd00093">
    <property type="entry name" value="HTH_XRE"/>
    <property type="match status" value="1"/>
</dbReference>
<dbReference type="AlphaFoldDB" id="A0A4Q7KMK2"/>
<protein>
    <recommendedName>
        <fullName evidence="1">DUF5753 domain-containing protein</fullName>
    </recommendedName>
</protein>
<dbReference type="Pfam" id="PF19054">
    <property type="entry name" value="DUF5753"/>
    <property type="match status" value="1"/>
</dbReference>
<evidence type="ECO:0000313" key="3">
    <source>
        <dbReference type="Proteomes" id="UP000294257"/>
    </source>
</evidence>
<dbReference type="InterPro" id="IPR001387">
    <property type="entry name" value="Cro/C1-type_HTH"/>
</dbReference>